<reference evidence="2 3" key="1">
    <citation type="submission" date="2024-04" db="EMBL/GenBank/DDBJ databases">
        <authorList>
            <person name="Waldvogel A.-M."/>
            <person name="Schoenle A."/>
        </authorList>
    </citation>
    <scope>NUCLEOTIDE SEQUENCE [LARGE SCALE GENOMIC DNA]</scope>
</reference>
<dbReference type="Proteomes" id="UP001497482">
    <property type="component" value="Chromosome 6"/>
</dbReference>
<evidence type="ECO:0000313" key="3">
    <source>
        <dbReference type="Proteomes" id="UP001497482"/>
    </source>
</evidence>
<gene>
    <name evidence="2" type="ORF">KC01_LOCUS35275</name>
</gene>
<evidence type="ECO:0000313" key="2">
    <source>
        <dbReference type="EMBL" id="CAL1608320.1"/>
    </source>
</evidence>
<accession>A0AAV2M4X8</accession>
<protein>
    <submittedName>
        <fullName evidence="2">Uncharacterized protein</fullName>
    </submittedName>
</protein>
<name>A0AAV2M4X8_KNICA</name>
<dbReference type="AlphaFoldDB" id="A0AAV2M4X8"/>
<feature type="region of interest" description="Disordered" evidence="1">
    <location>
        <begin position="115"/>
        <end position="135"/>
    </location>
</feature>
<dbReference type="EMBL" id="OZ035828">
    <property type="protein sequence ID" value="CAL1608320.1"/>
    <property type="molecule type" value="Genomic_DNA"/>
</dbReference>
<evidence type="ECO:0000256" key="1">
    <source>
        <dbReference type="SAM" id="MobiDB-lite"/>
    </source>
</evidence>
<keyword evidence="3" id="KW-1185">Reference proteome</keyword>
<organism evidence="2 3">
    <name type="scientific">Knipowitschia caucasica</name>
    <name type="common">Caucasian dwarf goby</name>
    <name type="synonym">Pomatoschistus caucasicus</name>
    <dbReference type="NCBI Taxonomy" id="637954"/>
    <lineage>
        <taxon>Eukaryota</taxon>
        <taxon>Metazoa</taxon>
        <taxon>Chordata</taxon>
        <taxon>Craniata</taxon>
        <taxon>Vertebrata</taxon>
        <taxon>Euteleostomi</taxon>
        <taxon>Actinopterygii</taxon>
        <taxon>Neopterygii</taxon>
        <taxon>Teleostei</taxon>
        <taxon>Neoteleostei</taxon>
        <taxon>Acanthomorphata</taxon>
        <taxon>Gobiaria</taxon>
        <taxon>Gobiiformes</taxon>
        <taxon>Gobioidei</taxon>
        <taxon>Gobiidae</taxon>
        <taxon>Gobiinae</taxon>
        <taxon>Knipowitschia</taxon>
    </lineage>
</organism>
<sequence length="135" mass="15110">MEAVLERALVLSLGKLLVTLPLLRSALRSVSSPVSFCCCCLLLFTDAVLTIFFSSLLILRQWQLIAPSAGDIIAQRSLLFTCNTYGAVFFLTLPEIVVDILIRHLQLLETDDHCQHHDTKRPDDTPGFKHSKENT</sequence>
<proteinExistence type="predicted"/>